<dbReference type="HOGENOM" id="CLU_901481_0_0_1"/>
<sequence>MAAAAARMAEAAEERTGETAPVRCELAVLACSPRRAPLDNVVLEGLEASLHLPASVLCGGTFNDLCRLLGRRATQRFLFAGHANARFGSARHTLGLTTADGRLAPPPPFAIAALLGRHSPRHGGALEFVMYNGCKSERIALLTLLSGVDYVCYWRTLVETTAARFLCAALFEAVAARRHRAGRPCYQWAFDDACGALVGEPRPRTVQWADAPPNADLPMRWEMRDPEEGPQLGRYPLPAGIPVLLTPRDRKEAARTLLRAAMLPRIALRAWVCRARERRALRIRTRSELLMTLARRQIPHDAVLIIMQMAGQP</sequence>
<organism evidence="1 2">
    <name type="scientific">Emiliania huxleyi (strain CCMP1516)</name>
    <dbReference type="NCBI Taxonomy" id="280463"/>
    <lineage>
        <taxon>Eukaryota</taxon>
        <taxon>Haptista</taxon>
        <taxon>Haptophyta</taxon>
        <taxon>Prymnesiophyceae</taxon>
        <taxon>Isochrysidales</taxon>
        <taxon>Noelaerhabdaceae</taxon>
        <taxon>Emiliania</taxon>
    </lineage>
</organism>
<protein>
    <recommendedName>
        <fullName evidence="3">CHAT domain-containing protein</fullName>
    </recommendedName>
</protein>
<dbReference type="EnsemblProtists" id="EOD21824">
    <property type="protein sequence ID" value="EOD21824"/>
    <property type="gene ID" value="EMIHUDRAFT_444409"/>
</dbReference>
<dbReference type="GeneID" id="17267369"/>
<dbReference type="Proteomes" id="UP000013827">
    <property type="component" value="Unassembled WGS sequence"/>
</dbReference>
<evidence type="ECO:0000313" key="1">
    <source>
        <dbReference type="EnsemblProtists" id="EOD21824"/>
    </source>
</evidence>
<dbReference type="PaxDb" id="2903-EOD21824"/>
<evidence type="ECO:0000313" key="2">
    <source>
        <dbReference type="Proteomes" id="UP000013827"/>
    </source>
</evidence>
<reference evidence="1" key="2">
    <citation type="submission" date="2024-10" db="UniProtKB">
        <authorList>
            <consortium name="EnsemblProtists"/>
        </authorList>
    </citation>
    <scope>IDENTIFICATION</scope>
</reference>
<evidence type="ECO:0008006" key="3">
    <source>
        <dbReference type="Google" id="ProtNLM"/>
    </source>
</evidence>
<proteinExistence type="predicted"/>
<reference evidence="2" key="1">
    <citation type="journal article" date="2013" name="Nature">
        <title>Pan genome of the phytoplankton Emiliania underpins its global distribution.</title>
        <authorList>
            <person name="Read B.A."/>
            <person name="Kegel J."/>
            <person name="Klute M.J."/>
            <person name="Kuo A."/>
            <person name="Lefebvre S.C."/>
            <person name="Maumus F."/>
            <person name="Mayer C."/>
            <person name="Miller J."/>
            <person name="Monier A."/>
            <person name="Salamov A."/>
            <person name="Young J."/>
            <person name="Aguilar M."/>
            <person name="Claverie J.M."/>
            <person name="Frickenhaus S."/>
            <person name="Gonzalez K."/>
            <person name="Herman E.K."/>
            <person name="Lin Y.C."/>
            <person name="Napier J."/>
            <person name="Ogata H."/>
            <person name="Sarno A.F."/>
            <person name="Shmutz J."/>
            <person name="Schroeder D."/>
            <person name="de Vargas C."/>
            <person name="Verret F."/>
            <person name="von Dassow P."/>
            <person name="Valentin K."/>
            <person name="Van de Peer Y."/>
            <person name="Wheeler G."/>
            <person name="Dacks J.B."/>
            <person name="Delwiche C.F."/>
            <person name="Dyhrman S.T."/>
            <person name="Glockner G."/>
            <person name="John U."/>
            <person name="Richards T."/>
            <person name="Worden A.Z."/>
            <person name="Zhang X."/>
            <person name="Grigoriev I.V."/>
            <person name="Allen A.E."/>
            <person name="Bidle K."/>
            <person name="Borodovsky M."/>
            <person name="Bowler C."/>
            <person name="Brownlee C."/>
            <person name="Cock J.M."/>
            <person name="Elias M."/>
            <person name="Gladyshev V.N."/>
            <person name="Groth M."/>
            <person name="Guda C."/>
            <person name="Hadaegh A."/>
            <person name="Iglesias-Rodriguez M.D."/>
            <person name="Jenkins J."/>
            <person name="Jones B.M."/>
            <person name="Lawson T."/>
            <person name="Leese F."/>
            <person name="Lindquist E."/>
            <person name="Lobanov A."/>
            <person name="Lomsadze A."/>
            <person name="Malik S.B."/>
            <person name="Marsh M.E."/>
            <person name="Mackinder L."/>
            <person name="Mock T."/>
            <person name="Mueller-Roeber B."/>
            <person name="Pagarete A."/>
            <person name="Parker M."/>
            <person name="Probert I."/>
            <person name="Quesneville H."/>
            <person name="Raines C."/>
            <person name="Rensing S.A."/>
            <person name="Riano-Pachon D.M."/>
            <person name="Richier S."/>
            <person name="Rokitta S."/>
            <person name="Shiraiwa Y."/>
            <person name="Soanes D.M."/>
            <person name="van der Giezen M."/>
            <person name="Wahlund T.M."/>
            <person name="Williams B."/>
            <person name="Wilson W."/>
            <person name="Wolfe G."/>
            <person name="Wurch L.L."/>
        </authorList>
    </citation>
    <scope>NUCLEOTIDE SEQUENCE</scope>
</reference>
<accession>A0A0D3JE89</accession>
<dbReference type="RefSeq" id="XP_005774253.1">
    <property type="nucleotide sequence ID" value="XM_005774196.1"/>
</dbReference>
<dbReference type="KEGG" id="ehx:EMIHUDRAFT_444409"/>
<name>A0A0D3JE89_EMIH1</name>
<dbReference type="AlphaFoldDB" id="A0A0D3JE89"/>
<keyword evidence="2" id="KW-1185">Reference proteome</keyword>